<dbReference type="Proteomes" id="UP000599688">
    <property type="component" value="Unassembled WGS sequence"/>
</dbReference>
<comment type="caution">
    <text evidence="7">The sequence shown here is derived from an EMBL/GenBank/DDBJ whole genome shotgun (WGS) entry which is preliminary data.</text>
</comment>
<feature type="transmembrane region" description="Helical" evidence="5">
    <location>
        <begin position="51"/>
        <end position="73"/>
    </location>
</feature>
<evidence type="ECO:0000259" key="6">
    <source>
        <dbReference type="Pfam" id="PF00924"/>
    </source>
</evidence>
<gene>
    <name evidence="7" type="ORF">GCM10010831_11610</name>
</gene>
<dbReference type="InterPro" id="IPR023408">
    <property type="entry name" value="MscS_beta-dom_sf"/>
</dbReference>
<comment type="subcellular location">
    <subcellularLocation>
        <location evidence="1">Membrane</location>
    </subcellularLocation>
</comment>
<evidence type="ECO:0000313" key="7">
    <source>
        <dbReference type="EMBL" id="GGE11843.1"/>
    </source>
</evidence>
<evidence type="ECO:0000256" key="3">
    <source>
        <dbReference type="ARBA" id="ARBA00022989"/>
    </source>
</evidence>
<organism evidence="7 8">
    <name type="scientific">Psychroflexus salis</name>
    <dbReference type="NCBI Taxonomy" id="1526574"/>
    <lineage>
        <taxon>Bacteria</taxon>
        <taxon>Pseudomonadati</taxon>
        <taxon>Bacteroidota</taxon>
        <taxon>Flavobacteriia</taxon>
        <taxon>Flavobacteriales</taxon>
        <taxon>Flavobacteriaceae</taxon>
        <taxon>Psychroflexus</taxon>
    </lineage>
</organism>
<dbReference type="Gene3D" id="2.30.30.60">
    <property type="match status" value="1"/>
</dbReference>
<protein>
    <recommendedName>
        <fullName evidence="6">Mechanosensitive ion channel MscS domain-containing protein</fullName>
    </recommendedName>
</protein>
<keyword evidence="8" id="KW-1185">Reference proteome</keyword>
<feature type="domain" description="Mechanosensitive ion channel MscS" evidence="6">
    <location>
        <begin position="99"/>
        <end position="164"/>
    </location>
</feature>
<proteinExistence type="predicted"/>
<feature type="transmembrane region" description="Helical" evidence="5">
    <location>
        <begin position="79"/>
        <end position="100"/>
    </location>
</feature>
<dbReference type="AlphaFoldDB" id="A0A916ZSK5"/>
<dbReference type="InterPro" id="IPR045275">
    <property type="entry name" value="MscS_archaea/bacteria_type"/>
</dbReference>
<dbReference type="InterPro" id="IPR006685">
    <property type="entry name" value="MscS_channel_2nd"/>
</dbReference>
<dbReference type="GO" id="GO:0008381">
    <property type="term" value="F:mechanosensitive monoatomic ion channel activity"/>
    <property type="evidence" value="ECO:0007669"/>
    <property type="project" value="InterPro"/>
</dbReference>
<feature type="transmembrane region" description="Helical" evidence="5">
    <location>
        <begin position="13"/>
        <end position="30"/>
    </location>
</feature>
<dbReference type="InterPro" id="IPR010920">
    <property type="entry name" value="LSM_dom_sf"/>
</dbReference>
<name>A0A916ZSK5_9FLAO</name>
<dbReference type="Pfam" id="PF00924">
    <property type="entry name" value="MS_channel_2nd"/>
    <property type="match status" value="1"/>
</dbReference>
<dbReference type="PANTHER" id="PTHR30221:SF8">
    <property type="entry name" value="SMALL-CONDUCTANCE MECHANOSENSITIVE CHANNEL"/>
    <property type="match status" value="1"/>
</dbReference>
<sequence length="177" mass="20379">MFKNIISERLDEAIISVLLIFILIIWRFTLKKSANRIARIGDFNIGRTKLMFKYINFLVSFVMIFALLFTWGIKAEDLAWIFSSVFAVIGIGLFAIWSILSNVTSGVIMFFSCPFKIGDYIKIHDKDTPIEARIEDIKAFQMHLRTDDGELIVYPNNLILQKPISLLKKSSTYNNTN</sequence>
<evidence type="ECO:0000256" key="2">
    <source>
        <dbReference type="ARBA" id="ARBA00022692"/>
    </source>
</evidence>
<dbReference type="GO" id="GO:0016020">
    <property type="term" value="C:membrane"/>
    <property type="evidence" value="ECO:0007669"/>
    <property type="project" value="UniProtKB-SubCell"/>
</dbReference>
<dbReference type="PANTHER" id="PTHR30221">
    <property type="entry name" value="SMALL-CONDUCTANCE MECHANOSENSITIVE CHANNEL"/>
    <property type="match status" value="1"/>
</dbReference>
<keyword evidence="2 5" id="KW-0812">Transmembrane</keyword>
<dbReference type="RefSeq" id="WP_188405872.1">
    <property type="nucleotide sequence ID" value="NZ_BMGL01000006.1"/>
</dbReference>
<reference evidence="7 8" key="1">
    <citation type="journal article" date="2014" name="Int. J. Syst. Evol. Microbiol.">
        <title>Complete genome sequence of Corynebacterium casei LMG S-19264T (=DSM 44701T), isolated from a smear-ripened cheese.</title>
        <authorList>
            <consortium name="US DOE Joint Genome Institute (JGI-PGF)"/>
            <person name="Walter F."/>
            <person name="Albersmeier A."/>
            <person name="Kalinowski J."/>
            <person name="Ruckert C."/>
        </authorList>
    </citation>
    <scope>NUCLEOTIDE SEQUENCE [LARGE SCALE GENOMIC DNA]</scope>
    <source>
        <strain evidence="7 8">CGMCC 1.12925</strain>
    </source>
</reference>
<evidence type="ECO:0000256" key="1">
    <source>
        <dbReference type="ARBA" id="ARBA00004370"/>
    </source>
</evidence>
<accession>A0A916ZSK5</accession>
<keyword evidence="4 5" id="KW-0472">Membrane</keyword>
<evidence type="ECO:0000256" key="4">
    <source>
        <dbReference type="ARBA" id="ARBA00023136"/>
    </source>
</evidence>
<evidence type="ECO:0000256" key="5">
    <source>
        <dbReference type="SAM" id="Phobius"/>
    </source>
</evidence>
<dbReference type="EMBL" id="BMGL01000006">
    <property type="protein sequence ID" value="GGE11843.1"/>
    <property type="molecule type" value="Genomic_DNA"/>
</dbReference>
<dbReference type="SUPFAM" id="SSF50182">
    <property type="entry name" value="Sm-like ribonucleoproteins"/>
    <property type="match status" value="1"/>
</dbReference>
<keyword evidence="3 5" id="KW-1133">Transmembrane helix</keyword>
<evidence type="ECO:0000313" key="8">
    <source>
        <dbReference type="Proteomes" id="UP000599688"/>
    </source>
</evidence>